<evidence type="ECO:0000313" key="2">
    <source>
        <dbReference type="EMBL" id="KAA8491675.1"/>
    </source>
</evidence>
<proteinExistence type="predicted"/>
<evidence type="ECO:0000313" key="3">
    <source>
        <dbReference type="Proteomes" id="UP000324585"/>
    </source>
</evidence>
<name>A0A5J4YKM6_PORPP</name>
<comment type="caution">
    <text evidence="2">The sequence shown here is derived from an EMBL/GenBank/DDBJ whole genome shotgun (WGS) entry which is preliminary data.</text>
</comment>
<reference evidence="3" key="1">
    <citation type="journal article" date="2019" name="Nat. Commun.">
        <title>Expansion of phycobilisome linker gene families in mesophilic red algae.</title>
        <authorList>
            <person name="Lee J."/>
            <person name="Kim D."/>
            <person name="Bhattacharya D."/>
            <person name="Yoon H.S."/>
        </authorList>
    </citation>
    <scope>NUCLEOTIDE SEQUENCE [LARGE SCALE GENOMIC DNA]</scope>
    <source>
        <strain evidence="3">CCMP 1328</strain>
    </source>
</reference>
<protein>
    <submittedName>
        <fullName evidence="2">Uncharacterized protein</fullName>
    </submittedName>
</protein>
<accession>A0A5J4YKM6</accession>
<dbReference type="EMBL" id="VRMN01000012">
    <property type="protein sequence ID" value="KAA8491675.1"/>
    <property type="molecule type" value="Genomic_DNA"/>
</dbReference>
<dbReference type="AlphaFoldDB" id="A0A5J4YKM6"/>
<keyword evidence="3" id="KW-1185">Reference proteome</keyword>
<gene>
    <name evidence="2" type="ORF">FVE85_9722</name>
</gene>
<sequence length="96" mass="10691">MWRFAARTGRRFGAPIGDEPSGHRELKYGAPTGRRRAHREDLEFLVTYSPTQMTTTSAAPGELQQHVDRMAFQATSIRCAVVSGPFVLELRTAANE</sequence>
<evidence type="ECO:0000256" key="1">
    <source>
        <dbReference type="SAM" id="MobiDB-lite"/>
    </source>
</evidence>
<feature type="region of interest" description="Disordered" evidence="1">
    <location>
        <begin position="1"/>
        <end position="35"/>
    </location>
</feature>
<feature type="compositionally biased region" description="Low complexity" evidence="1">
    <location>
        <begin position="1"/>
        <end position="14"/>
    </location>
</feature>
<organism evidence="2 3">
    <name type="scientific">Porphyridium purpureum</name>
    <name type="common">Red alga</name>
    <name type="synonym">Porphyridium cruentum</name>
    <dbReference type="NCBI Taxonomy" id="35688"/>
    <lineage>
        <taxon>Eukaryota</taxon>
        <taxon>Rhodophyta</taxon>
        <taxon>Bangiophyceae</taxon>
        <taxon>Porphyridiales</taxon>
        <taxon>Porphyridiaceae</taxon>
        <taxon>Porphyridium</taxon>
    </lineage>
</organism>
<dbReference type="Proteomes" id="UP000324585">
    <property type="component" value="Unassembled WGS sequence"/>
</dbReference>